<dbReference type="RefSeq" id="WP_190204886.1">
    <property type="nucleotide sequence ID" value="NZ_BNBI01000006.1"/>
</dbReference>
<feature type="compositionally biased region" description="Basic and acidic residues" evidence="1">
    <location>
        <begin position="1"/>
        <end position="10"/>
    </location>
</feature>
<proteinExistence type="predicted"/>
<evidence type="ECO:0000313" key="3">
    <source>
        <dbReference type="Proteomes" id="UP000630718"/>
    </source>
</evidence>
<comment type="caution">
    <text evidence="2">The sequence shown here is derived from an EMBL/GenBank/DDBJ whole genome shotgun (WGS) entry which is preliminary data.</text>
</comment>
<evidence type="ECO:0000256" key="1">
    <source>
        <dbReference type="SAM" id="MobiDB-lite"/>
    </source>
</evidence>
<dbReference type="AlphaFoldDB" id="A0A919E2F8"/>
<accession>A0A919E2F8</accession>
<protein>
    <submittedName>
        <fullName evidence="2">Uncharacterized protein</fullName>
    </submittedName>
</protein>
<dbReference type="EMBL" id="BNBI01000006">
    <property type="protein sequence ID" value="GHF04181.1"/>
    <property type="molecule type" value="Genomic_DNA"/>
</dbReference>
<reference evidence="2" key="1">
    <citation type="journal article" date="2014" name="Int. J. Syst. Evol. Microbiol.">
        <title>Complete genome sequence of Corynebacterium casei LMG S-19264T (=DSM 44701T), isolated from a smear-ripened cheese.</title>
        <authorList>
            <consortium name="US DOE Joint Genome Institute (JGI-PGF)"/>
            <person name="Walter F."/>
            <person name="Albersmeier A."/>
            <person name="Kalinowski J."/>
            <person name="Ruckert C."/>
        </authorList>
    </citation>
    <scope>NUCLEOTIDE SEQUENCE</scope>
    <source>
        <strain evidence="2">JCM 4477</strain>
    </source>
</reference>
<keyword evidence="3" id="KW-1185">Reference proteome</keyword>
<organism evidence="2 3">
    <name type="scientific">Streptomyces fumanus</name>
    <dbReference type="NCBI Taxonomy" id="67302"/>
    <lineage>
        <taxon>Bacteria</taxon>
        <taxon>Bacillati</taxon>
        <taxon>Actinomycetota</taxon>
        <taxon>Actinomycetes</taxon>
        <taxon>Kitasatosporales</taxon>
        <taxon>Streptomycetaceae</taxon>
        <taxon>Streptomyces</taxon>
    </lineage>
</organism>
<feature type="region of interest" description="Disordered" evidence="1">
    <location>
        <begin position="1"/>
        <end position="23"/>
    </location>
</feature>
<dbReference type="Proteomes" id="UP000630718">
    <property type="component" value="Unassembled WGS sequence"/>
</dbReference>
<name>A0A919E2F8_9ACTN</name>
<reference evidence="2" key="2">
    <citation type="submission" date="2020-09" db="EMBL/GenBank/DDBJ databases">
        <authorList>
            <person name="Sun Q."/>
            <person name="Ohkuma M."/>
        </authorList>
    </citation>
    <scope>NUCLEOTIDE SEQUENCE</scope>
    <source>
        <strain evidence="2">JCM 4477</strain>
    </source>
</reference>
<evidence type="ECO:0000313" key="2">
    <source>
        <dbReference type="EMBL" id="GHF04181.1"/>
    </source>
</evidence>
<sequence length="207" mass="22369">MPSDPAHSRDTQPTMRLAEAEPGVPSHPYVDRCLTVADWLLSAHPSPRDARAEWAEHGIAVLALGTLFSALRIPGRVVQAVAASTDPADIDAVLDETLGGGPVICDIHGPRYYALVPANVPRTWRDAVDDWRKDDVECLGHGTYLGVPRLDTVEFPVRGTASYWSVPLTTPARLCRPLAVARLIAAGAQDPAEERWTPRGDGVTRQG</sequence>
<gene>
    <name evidence="2" type="ORF">GCM10018772_31550</name>
</gene>